<keyword evidence="6 12" id="KW-0347">Helicase</keyword>
<evidence type="ECO:0000256" key="4">
    <source>
        <dbReference type="ARBA" id="ARBA00022741"/>
    </source>
</evidence>
<organism evidence="14 15">
    <name type="scientific">endosymbiont of Rhynchophorus ferrugineus</name>
    <dbReference type="NCBI Taxonomy" id="1972133"/>
    <lineage>
        <taxon>Bacteria</taxon>
        <taxon>Pseudomonadati</taxon>
        <taxon>Pseudomonadota</taxon>
        <taxon>Gammaproteobacteria</taxon>
        <taxon>Candidatus Nardonella</taxon>
    </lineage>
</organism>
<dbReference type="PANTHER" id="PTHR30153:SF2">
    <property type="entry name" value="REPLICATIVE DNA HELICASE"/>
    <property type="match status" value="1"/>
</dbReference>
<dbReference type="InterPro" id="IPR027417">
    <property type="entry name" value="P-loop_NTPase"/>
</dbReference>
<dbReference type="SUPFAM" id="SSF48024">
    <property type="entry name" value="N-terminal domain of DnaB helicase"/>
    <property type="match status" value="1"/>
</dbReference>
<dbReference type="GO" id="GO:1990077">
    <property type="term" value="C:primosome complex"/>
    <property type="evidence" value="ECO:0007669"/>
    <property type="project" value="UniProtKB-UniRule"/>
</dbReference>
<accession>A0A2Z5T7C5</accession>
<dbReference type="Gene3D" id="3.40.50.300">
    <property type="entry name" value="P-loop containing nucleotide triphosphate hydrolases"/>
    <property type="match status" value="1"/>
</dbReference>
<comment type="similarity">
    <text evidence="1 12">Belongs to the helicase family. DnaB subfamily.</text>
</comment>
<feature type="domain" description="SF4 helicase" evidence="13">
    <location>
        <begin position="190"/>
        <end position="456"/>
    </location>
</feature>
<keyword evidence="7 12" id="KW-0067">ATP-binding</keyword>
<keyword evidence="3 12" id="KW-0235">DNA replication</keyword>
<dbReference type="Pfam" id="PF03796">
    <property type="entry name" value="DnaB_C"/>
    <property type="match status" value="1"/>
</dbReference>
<evidence type="ECO:0000256" key="2">
    <source>
        <dbReference type="ARBA" id="ARBA00022515"/>
    </source>
</evidence>
<dbReference type="CDD" id="cd00984">
    <property type="entry name" value="DnaB_C"/>
    <property type="match status" value="1"/>
</dbReference>
<dbReference type="GO" id="GO:0003677">
    <property type="term" value="F:DNA binding"/>
    <property type="evidence" value="ECO:0007669"/>
    <property type="project" value="UniProtKB-UniRule"/>
</dbReference>
<dbReference type="EC" id="5.6.2.3" evidence="11 12"/>
<dbReference type="KEGG" id="eor:NARRFE1_00230"/>
<dbReference type="GO" id="GO:0043139">
    <property type="term" value="F:5'-3' DNA helicase activity"/>
    <property type="evidence" value="ECO:0007669"/>
    <property type="project" value="UniProtKB-EC"/>
</dbReference>
<dbReference type="GO" id="GO:0042802">
    <property type="term" value="F:identical protein binding"/>
    <property type="evidence" value="ECO:0007669"/>
    <property type="project" value="UniProtKB-ARBA"/>
</dbReference>
<evidence type="ECO:0000313" key="14">
    <source>
        <dbReference type="EMBL" id="BBA84985.1"/>
    </source>
</evidence>
<dbReference type="Proteomes" id="UP000289537">
    <property type="component" value="Chromosome"/>
</dbReference>
<dbReference type="GO" id="GO:0016887">
    <property type="term" value="F:ATP hydrolysis activity"/>
    <property type="evidence" value="ECO:0007669"/>
    <property type="project" value="RHEA"/>
</dbReference>
<dbReference type="InterPro" id="IPR036185">
    <property type="entry name" value="DNA_heli_DnaB-like_N_sf"/>
</dbReference>
<keyword evidence="5 12" id="KW-0378">Hydrolase</keyword>
<dbReference type="Pfam" id="PF00772">
    <property type="entry name" value="DnaB"/>
    <property type="match status" value="1"/>
</dbReference>
<evidence type="ECO:0000256" key="7">
    <source>
        <dbReference type="ARBA" id="ARBA00022840"/>
    </source>
</evidence>
<dbReference type="InterPro" id="IPR007694">
    <property type="entry name" value="DNA_helicase_DnaB-like_C"/>
</dbReference>
<dbReference type="PROSITE" id="PS51199">
    <property type="entry name" value="SF4_HELICASE"/>
    <property type="match status" value="1"/>
</dbReference>
<dbReference type="EMBL" id="AP018161">
    <property type="protein sequence ID" value="BBA84985.1"/>
    <property type="molecule type" value="Genomic_DNA"/>
</dbReference>
<gene>
    <name evidence="14" type="primary">dnaB</name>
    <name evidence="14" type="ORF">NARRFE1_00230</name>
</gene>
<evidence type="ECO:0000259" key="13">
    <source>
        <dbReference type="PROSITE" id="PS51199"/>
    </source>
</evidence>
<name>A0A2Z5T7C5_9GAMM</name>
<dbReference type="InterPro" id="IPR007693">
    <property type="entry name" value="DNA_helicase_DnaB-like_N"/>
</dbReference>
<evidence type="ECO:0000256" key="12">
    <source>
        <dbReference type="RuleBase" id="RU362085"/>
    </source>
</evidence>
<evidence type="ECO:0000256" key="6">
    <source>
        <dbReference type="ARBA" id="ARBA00022806"/>
    </source>
</evidence>
<keyword evidence="4 12" id="KW-0547">Nucleotide-binding</keyword>
<dbReference type="PANTHER" id="PTHR30153">
    <property type="entry name" value="REPLICATIVE DNA HELICASE DNAB"/>
    <property type="match status" value="1"/>
</dbReference>
<dbReference type="InterPro" id="IPR007692">
    <property type="entry name" value="DNA_helicase_DnaB"/>
</dbReference>
<dbReference type="SUPFAM" id="SSF52540">
    <property type="entry name" value="P-loop containing nucleoside triphosphate hydrolases"/>
    <property type="match status" value="1"/>
</dbReference>
<evidence type="ECO:0000256" key="9">
    <source>
        <dbReference type="ARBA" id="ARBA00023235"/>
    </source>
</evidence>
<keyword evidence="2 12" id="KW-0639">Primosome</keyword>
<evidence type="ECO:0000256" key="3">
    <source>
        <dbReference type="ARBA" id="ARBA00022705"/>
    </source>
</evidence>
<sequence>MKKISFLLNKPNNFNNYIFYSIESEQSVIGGLLIDNSKISDIIEIINSKDFFLDNHKIIFSELENLFNINKPIDIITLSEYLNNKNKLNVIGGYSYLLKLIKNIPSVSNILHYANIIKEKSIIRKIISSSNDIYNMCLYPNGKNLDDIIDCIESKLFELIESKNLVYNKPKNIELFLKNIFEKILKNKNNNNNLIGLPSGFYDLDKKTLGFQNSDLIIIAARPSMGKTTFALNICENISLFNKKPILIFSLEMSLEQILIKIISSLCKIDQYKIKTGNLSNFDIKNINNTIKILLKNKNIYIDDSSYITTYELRSKARKLFRENNGLSLIMIDYLQLIKVPYLLNNRTMEITEISRSLKSLAKELNIPIIAISQLNRSLELRSDKRPINSDLRESGSIEQDADLIIFIYRDEVYNINNNKGITEIILGKHRNGPLGSIKLLFNNKFSRFENYIERNVK</sequence>
<keyword evidence="15" id="KW-1185">Reference proteome</keyword>
<dbReference type="RefSeq" id="WP_148708336.1">
    <property type="nucleotide sequence ID" value="NZ_AP018161.1"/>
</dbReference>
<dbReference type="Gene3D" id="1.10.860.10">
    <property type="entry name" value="DNAb Helicase, Chain A"/>
    <property type="match status" value="1"/>
</dbReference>
<evidence type="ECO:0000256" key="1">
    <source>
        <dbReference type="ARBA" id="ARBA00008428"/>
    </source>
</evidence>
<protein>
    <recommendedName>
        <fullName evidence="11 12">Replicative DNA helicase</fullName>
        <ecNumber evidence="11 12">5.6.2.3</ecNumber>
    </recommendedName>
</protein>
<dbReference type="GO" id="GO:0005829">
    <property type="term" value="C:cytosol"/>
    <property type="evidence" value="ECO:0007669"/>
    <property type="project" value="TreeGrafter"/>
</dbReference>
<comment type="catalytic activity">
    <reaction evidence="10 12">
        <text>ATP + H2O = ADP + phosphate + H(+)</text>
        <dbReference type="Rhea" id="RHEA:13065"/>
        <dbReference type="ChEBI" id="CHEBI:15377"/>
        <dbReference type="ChEBI" id="CHEBI:15378"/>
        <dbReference type="ChEBI" id="CHEBI:30616"/>
        <dbReference type="ChEBI" id="CHEBI:43474"/>
        <dbReference type="ChEBI" id="CHEBI:456216"/>
        <dbReference type="EC" id="5.6.2.3"/>
    </reaction>
</comment>
<evidence type="ECO:0000256" key="5">
    <source>
        <dbReference type="ARBA" id="ARBA00022801"/>
    </source>
</evidence>
<dbReference type="GO" id="GO:0005524">
    <property type="term" value="F:ATP binding"/>
    <property type="evidence" value="ECO:0007669"/>
    <property type="project" value="UniProtKB-UniRule"/>
</dbReference>
<proteinExistence type="inferred from homology"/>
<keyword evidence="8 12" id="KW-0238">DNA-binding</keyword>
<dbReference type="AlphaFoldDB" id="A0A2Z5T7C5"/>
<evidence type="ECO:0000256" key="11">
    <source>
        <dbReference type="NCBIfam" id="TIGR00665"/>
    </source>
</evidence>
<dbReference type="InterPro" id="IPR016136">
    <property type="entry name" value="DNA_helicase_N/primase_C"/>
</dbReference>
<evidence type="ECO:0000313" key="15">
    <source>
        <dbReference type="Proteomes" id="UP000289537"/>
    </source>
</evidence>
<dbReference type="FunFam" id="3.40.50.300:FF:000076">
    <property type="entry name" value="Replicative DNA helicase"/>
    <property type="match status" value="1"/>
</dbReference>
<dbReference type="NCBIfam" id="TIGR00665">
    <property type="entry name" value="DnaB"/>
    <property type="match status" value="1"/>
</dbReference>
<dbReference type="OrthoDB" id="9773982at2"/>
<comment type="function">
    <text evidence="12">The main replicative DNA helicase, it participates in initiation and elongation during chromosome replication. Travels ahead of the DNA replisome, separating dsDNA into templates for DNA synthesis. A processive ATP-dependent 5'-3' DNA helicase it has DNA-dependent ATPase activity.</text>
</comment>
<keyword evidence="9" id="KW-0413">Isomerase</keyword>
<dbReference type="GO" id="GO:0006269">
    <property type="term" value="P:DNA replication, synthesis of primer"/>
    <property type="evidence" value="ECO:0007669"/>
    <property type="project" value="UniProtKB-UniRule"/>
</dbReference>
<reference evidence="14 15" key="1">
    <citation type="journal article" date="2017" name="Proc. Natl. Acad. Sci. U.S.A.">
        <title>Small genome symbiont underlies cuticle hardness in beetles.</title>
        <authorList>
            <person name="Anbutsu H."/>
            <person name="Moriyama M."/>
            <person name="Nikoh N."/>
            <person name="Hosokawa T."/>
            <person name="Futahashi R."/>
            <person name="Tanahashi M."/>
            <person name="Meng X.Y."/>
            <person name="Kuriwada T."/>
            <person name="Mori N."/>
            <person name="Oshima K."/>
            <person name="Hattori M."/>
            <person name="Fujie M."/>
            <person name="Satoh N."/>
            <person name="Maeda T."/>
            <person name="Shigenobu S."/>
            <person name="Koga R."/>
            <person name="Fukatsu T."/>
        </authorList>
    </citation>
    <scope>NUCLEOTIDE SEQUENCE [LARGE SCALE GENOMIC DNA]</scope>
    <source>
        <strain evidence="14">NARRFE1</strain>
    </source>
</reference>
<evidence type="ECO:0000256" key="10">
    <source>
        <dbReference type="ARBA" id="ARBA00048954"/>
    </source>
</evidence>
<evidence type="ECO:0000256" key="8">
    <source>
        <dbReference type="ARBA" id="ARBA00023125"/>
    </source>
</evidence>